<sequence>MLGKEQYSYRRDKAIPSFSDDGPIFVFDGQCVFCSGWVKFALKHDKSGKYRFMTAQSKVASALYRHYGLDDRNFKTNLFLQDGRAYQRAEGTIRFVAGLGFPWTMCHILRLIPRKWADGIYEFVARNRYRLAEKTTSCFVPNPDERDRFIQDIL</sequence>
<accession>A0ACD5FCP5</accession>
<evidence type="ECO:0000313" key="2">
    <source>
        <dbReference type="Proteomes" id="UP000076193"/>
    </source>
</evidence>
<protein>
    <submittedName>
        <fullName evidence="1">Thiol-disulfide oxidoreductase DCC family protein</fullName>
    </submittedName>
</protein>
<gene>
    <name evidence="1" type="ORF">A4A59_026285</name>
</gene>
<dbReference type="EMBL" id="CP171845">
    <property type="protein sequence ID" value="XKQ43108.1"/>
    <property type="molecule type" value="Genomic_DNA"/>
</dbReference>
<dbReference type="Proteomes" id="UP000076193">
    <property type="component" value="Plasmid unnamed1"/>
</dbReference>
<geneLocation type="plasmid" evidence="1 2">
    <name>unnamed1</name>
</geneLocation>
<keyword evidence="1" id="KW-0614">Plasmid</keyword>
<reference evidence="1" key="1">
    <citation type="submission" date="2024-10" db="EMBL/GenBank/DDBJ databases">
        <title>Strain of Rhizobium-related bacteria isolated fromm roots of Vavilovia formosa.</title>
        <authorList>
            <person name="Kimeklis A."/>
            <person name="Afonin A."/>
        </authorList>
    </citation>
    <scope>NUCLEOTIDE SEQUENCE</scope>
    <source>
        <strain evidence="1">Vaf12</strain>
    </source>
</reference>
<organism evidence="1 2">
    <name type="scientific">Rhizobium leguminosarum</name>
    <dbReference type="NCBI Taxonomy" id="384"/>
    <lineage>
        <taxon>Bacteria</taxon>
        <taxon>Pseudomonadati</taxon>
        <taxon>Pseudomonadota</taxon>
        <taxon>Alphaproteobacteria</taxon>
        <taxon>Hyphomicrobiales</taxon>
        <taxon>Rhizobiaceae</taxon>
        <taxon>Rhizobium/Agrobacterium group</taxon>
        <taxon>Rhizobium</taxon>
    </lineage>
</organism>
<proteinExistence type="predicted"/>
<name>A0ACD5FCP5_RHILE</name>
<evidence type="ECO:0000313" key="1">
    <source>
        <dbReference type="EMBL" id="XKQ43108.1"/>
    </source>
</evidence>